<evidence type="ECO:0000313" key="2">
    <source>
        <dbReference type="EMBL" id="KAF9682675.1"/>
    </source>
</evidence>
<name>A0A835K890_9ROSI</name>
<dbReference type="OrthoDB" id="1750806at2759"/>
<keyword evidence="3" id="KW-1185">Reference proteome</keyword>
<feature type="compositionally biased region" description="Basic and acidic residues" evidence="1">
    <location>
        <begin position="22"/>
        <end position="32"/>
    </location>
</feature>
<feature type="region of interest" description="Disordered" evidence="1">
    <location>
        <begin position="58"/>
        <end position="88"/>
    </location>
</feature>
<comment type="caution">
    <text evidence="2">The sequence shown here is derived from an EMBL/GenBank/DDBJ whole genome shotgun (WGS) entry which is preliminary data.</text>
</comment>
<dbReference type="EMBL" id="JADGMS010000005">
    <property type="protein sequence ID" value="KAF9682675.1"/>
    <property type="molecule type" value="Genomic_DNA"/>
</dbReference>
<sequence>MEPVGVDVNRDREDSSEDSSEEMARTEIETWSKPKNGSVFPKKKTLVKTMMLGYLISASKSSSGTNPSSNGQKNSLPSYSMADDAPAF</sequence>
<dbReference type="AlphaFoldDB" id="A0A835K890"/>
<feature type="compositionally biased region" description="Low complexity" evidence="1">
    <location>
        <begin position="58"/>
        <end position="69"/>
    </location>
</feature>
<gene>
    <name evidence="2" type="ORF">SADUNF_Sadunf05G0133400</name>
</gene>
<organism evidence="2 3">
    <name type="scientific">Salix dunnii</name>
    <dbReference type="NCBI Taxonomy" id="1413687"/>
    <lineage>
        <taxon>Eukaryota</taxon>
        <taxon>Viridiplantae</taxon>
        <taxon>Streptophyta</taxon>
        <taxon>Embryophyta</taxon>
        <taxon>Tracheophyta</taxon>
        <taxon>Spermatophyta</taxon>
        <taxon>Magnoliopsida</taxon>
        <taxon>eudicotyledons</taxon>
        <taxon>Gunneridae</taxon>
        <taxon>Pentapetalae</taxon>
        <taxon>rosids</taxon>
        <taxon>fabids</taxon>
        <taxon>Malpighiales</taxon>
        <taxon>Salicaceae</taxon>
        <taxon>Saliceae</taxon>
        <taxon>Salix</taxon>
    </lineage>
</organism>
<evidence type="ECO:0000313" key="3">
    <source>
        <dbReference type="Proteomes" id="UP000657918"/>
    </source>
</evidence>
<evidence type="ECO:0000256" key="1">
    <source>
        <dbReference type="SAM" id="MobiDB-lite"/>
    </source>
</evidence>
<dbReference type="Proteomes" id="UP000657918">
    <property type="component" value="Unassembled WGS sequence"/>
</dbReference>
<reference evidence="2 3" key="1">
    <citation type="submission" date="2020-10" db="EMBL/GenBank/DDBJ databases">
        <title>Plant Genome Project.</title>
        <authorList>
            <person name="Zhang R.-G."/>
        </authorList>
    </citation>
    <scope>NUCLEOTIDE SEQUENCE [LARGE SCALE GENOMIC DNA]</scope>
    <source>
        <strain evidence="2">FAFU-HL-1</strain>
        <tissue evidence="2">Leaf</tissue>
    </source>
</reference>
<accession>A0A835K890</accession>
<feature type="region of interest" description="Disordered" evidence="1">
    <location>
        <begin position="1"/>
        <end position="39"/>
    </location>
</feature>
<proteinExistence type="predicted"/>
<protein>
    <submittedName>
        <fullName evidence="2">Uncharacterized protein</fullName>
    </submittedName>
</protein>